<dbReference type="OrthoDB" id="5985073at2759"/>
<keyword evidence="1" id="KW-1133">Transmembrane helix</keyword>
<proteinExistence type="predicted"/>
<keyword evidence="1" id="KW-0472">Membrane</keyword>
<evidence type="ECO:0000313" key="3">
    <source>
        <dbReference type="Proteomes" id="UP000016932"/>
    </source>
</evidence>
<dbReference type="KEGG" id="pfj:MYCFIDRAFT_176579"/>
<dbReference type="eggNOG" id="KOG4157">
    <property type="taxonomic scope" value="Eukaryota"/>
</dbReference>
<reference evidence="2 3" key="1">
    <citation type="journal article" date="2012" name="PLoS Pathog.">
        <title>Diverse lifestyles and strategies of plant pathogenesis encoded in the genomes of eighteen Dothideomycetes fungi.</title>
        <authorList>
            <person name="Ohm R.A."/>
            <person name="Feau N."/>
            <person name="Henrissat B."/>
            <person name="Schoch C.L."/>
            <person name="Horwitz B.A."/>
            <person name="Barry K.W."/>
            <person name="Condon B.J."/>
            <person name="Copeland A.C."/>
            <person name="Dhillon B."/>
            <person name="Glaser F."/>
            <person name="Hesse C.N."/>
            <person name="Kosti I."/>
            <person name="LaButti K."/>
            <person name="Lindquist E.A."/>
            <person name="Lucas S."/>
            <person name="Salamov A.A."/>
            <person name="Bradshaw R.E."/>
            <person name="Ciuffetti L."/>
            <person name="Hamelin R.C."/>
            <person name="Kema G.H.J."/>
            <person name="Lawrence C."/>
            <person name="Scott J.A."/>
            <person name="Spatafora J.W."/>
            <person name="Turgeon B.G."/>
            <person name="de Wit P.J.G.M."/>
            <person name="Zhong S."/>
            <person name="Goodwin S.B."/>
            <person name="Grigoriev I.V."/>
        </authorList>
    </citation>
    <scope>NUCLEOTIDE SEQUENCE [LARGE SCALE GENOMIC DNA]</scope>
    <source>
        <strain evidence="2 3">CIRAD86</strain>
    </source>
</reference>
<dbReference type="GeneID" id="19333583"/>
<accession>M3AVZ6</accession>
<protein>
    <submittedName>
        <fullName evidence="2">Uncharacterized protein</fullName>
    </submittedName>
</protein>
<keyword evidence="3" id="KW-1185">Reference proteome</keyword>
<dbReference type="HOGENOM" id="CLU_912541_0_0_1"/>
<dbReference type="Proteomes" id="UP000016932">
    <property type="component" value="Unassembled WGS sequence"/>
</dbReference>
<dbReference type="VEuPathDB" id="FungiDB:MYCFIDRAFT_176579"/>
<dbReference type="EMBL" id="KB446560">
    <property type="protein sequence ID" value="EME81283.1"/>
    <property type="molecule type" value="Genomic_DNA"/>
</dbReference>
<gene>
    <name evidence="2" type="ORF">MYCFIDRAFT_176579</name>
</gene>
<feature type="transmembrane region" description="Helical" evidence="1">
    <location>
        <begin position="231"/>
        <end position="256"/>
    </location>
</feature>
<sequence>MPGTLNFLTCKTTYHTPPSNDALEYRLSTQRRIKKRLSSPSYRGDENIPLITATMATRRTQTLVVFLFFLGAINFPQQVSAQQQQQDPKIVYPTTAAPSATPLASAYGYVYAGCWNETVSVANSGGIRALSNGNPRFIYTLLYFSFLSLTYLRAKVSKQHHDNQHLFKFLEYLSALSEKLNKTARCDFACDGNSSQICGGRLALTLYNRTNSGDEKEGGAWRLVGGQRQSLVYGVVSGGFVVLAALLLMAMCWLRLACFTTPDNELHLDPYPYPRPRPHSSAATDQHPFVVQRPNWLFVLRCGSN</sequence>
<organism evidence="2 3">
    <name type="scientific">Pseudocercospora fijiensis (strain CIRAD86)</name>
    <name type="common">Black leaf streak disease fungus</name>
    <name type="synonym">Mycosphaerella fijiensis</name>
    <dbReference type="NCBI Taxonomy" id="383855"/>
    <lineage>
        <taxon>Eukaryota</taxon>
        <taxon>Fungi</taxon>
        <taxon>Dikarya</taxon>
        <taxon>Ascomycota</taxon>
        <taxon>Pezizomycotina</taxon>
        <taxon>Dothideomycetes</taxon>
        <taxon>Dothideomycetidae</taxon>
        <taxon>Mycosphaerellales</taxon>
        <taxon>Mycosphaerellaceae</taxon>
        <taxon>Pseudocercospora</taxon>
    </lineage>
</organism>
<evidence type="ECO:0000313" key="2">
    <source>
        <dbReference type="EMBL" id="EME81283.1"/>
    </source>
</evidence>
<keyword evidence="1" id="KW-0812">Transmembrane</keyword>
<name>M3AVZ6_PSEFD</name>
<evidence type="ECO:0000256" key="1">
    <source>
        <dbReference type="SAM" id="Phobius"/>
    </source>
</evidence>
<dbReference type="AlphaFoldDB" id="M3AVZ6"/>
<dbReference type="RefSeq" id="XP_007928512.1">
    <property type="nucleotide sequence ID" value="XM_007930321.1"/>
</dbReference>